<sequence length="187" mass="21253">MDREATASSAQAPAVLSLDETTDQLLNAERELNQERWQAVIERRLAAVERLQADSRDEKHVATIQLLQDSNTVMQTKMGLLQAQLVESNKALADALQKEAAIEAKLTKTLEAVERMEPLWVLVAFAWVLVRWPMLLARRQVRQRTPCKSLSKEWTDIWTWSERSCCPSLTMFGALVPIVVAVRWLNA</sequence>
<dbReference type="Proteomes" id="UP000041254">
    <property type="component" value="Unassembled WGS sequence"/>
</dbReference>
<keyword evidence="2" id="KW-1185">Reference proteome</keyword>
<evidence type="ECO:0000313" key="1">
    <source>
        <dbReference type="EMBL" id="CEM12041.1"/>
    </source>
</evidence>
<evidence type="ECO:0000313" key="2">
    <source>
        <dbReference type="Proteomes" id="UP000041254"/>
    </source>
</evidence>
<protein>
    <submittedName>
        <fullName evidence="1">Uncharacterized protein</fullName>
    </submittedName>
</protein>
<dbReference type="AlphaFoldDB" id="A0A0G4FFP8"/>
<accession>A0A0G4FFP8</accession>
<reference evidence="1 2" key="1">
    <citation type="submission" date="2014-11" db="EMBL/GenBank/DDBJ databases">
        <authorList>
            <person name="Zhu J."/>
            <person name="Qi W."/>
            <person name="Song R."/>
        </authorList>
    </citation>
    <scope>NUCLEOTIDE SEQUENCE [LARGE SCALE GENOMIC DNA]</scope>
</reference>
<dbReference type="InParanoid" id="A0A0G4FFP8"/>
<dbReference type="VEuPathDB" id="CryptoDB:Vbra_9138"/>
<dbReference type="EMBL" id="CDMY01000431">
    <property type="protein sequence ID" value="CEM12041.1"/>
    <property type="molecule type" value="Genomic_DNA"/>
</dbReference>
<organism evidence="1 2">
    <name type="scientific">Vitrella brassicaformis (strain CCMP3155)</name>
    <dbReference type="NCBI Taxonomy" id="1169540"/>
    <lineage>
        <taxon>Eukaryota</taxon>
        <taxon>Sar</taxon>
        <taxon>Alveolata</taxon>
        <taxon>Colpodellida</taxon>
        <taxon>Vitrellaceae</taxon>
        <taxon>Vitrella</taxon>
    </lineage>
</organism>
<dbReference type="PhylomeDB" id="A0A0G4FFP8"/>
<gene>
    <name evidence="1" type="ORF">Vbra_9138</name>
</gene>
<name>A0A0G4FFP8_VITBC</name>
<proteinExistence type="predicted"/>